<dbReference type="Gene3D" id="3.30.710.10">
    <property type="entry name" value="Potassium Channel Kv1.1, Chain A"/>
    <property type="match status" value="1"/>
</dbReference>
<dbReference type="EMBL" id="CAJOBI010000490">
    <property type="protein sequence ID" value="CAF3826741.1"/>
    <property type="molecule type" value="Genomic_DNA"/>
</dbReference>
<keyword evidence="2" id="KW-0833">Ubl conjugation pathway</keyword>
<dbReference type="SUPFAM" id="SSF81382">
    <property type="entry name" value="Skp1 dimerisation domain-like"/>
    <property type="match status" value="1"/>
</dbReference>
<evidence type="ECO:0000256" key="3">
    <source>
        <dbReference type="SAM" id="MobiDB-lite"/>
    </source>
</evidence>
<dbReference type="InterPro" id="IPR016897">
    <property type="entry name" value="SKP1"/>
</dbReference>
<gene>
    <name evidence="6" type="ORF">SMN809_LOCUS2618</name>
</gene>
<dbReference type="Pfam" id="PF01466">
    <property type="entry name" value="Skp1"/>
    <property type="match status" value="1"/>
</dbReference>
<accession>A0A8S2JXX2</accession>
<dbReference type="AlphaFoldDB" id="A0A8S2JXX2"/>
<dbReference type="GO" id="GO:0006511">
    <property type="term" value="P:ubiquitin-dependent protein catabolic process"/>
    <property type="evidence" value="ECO:0007669"/>
    <property type="project" value="InterPro"/>
</dbReference>
<evidence type="ECO:0008006" key="8">
    <source>
        <dbReference type="Google" id="ProtNLM"/>
    </source>
</evidence>
<feature type="domain" description="SKP1 component POZ" evidence="5">
    <location>
        <begin position="22"/>
        <end position="83"/>
    </location>
</feature>
<dbReference type="InterPro" id="IPR001232">
    <property type="entry name" value="SKP1-like"/>
</dbReference>
<reference evidence="6" key="1">
    <citation type="submission" date="2021-02" db="EMBL/GenBank/DDBJ databases">
        <authorList>
            <person name="Nowell W R."/>
        </authorList>
    </citation>
    <scope>NUCLEOTIDE SEQUENCE</scope>
</reference>
<dbReference type="Pfam" id="PF03931">
    <property type="entry name" value="Skp1_POZ"/>
    <property type="match status" value="1"/>
</dbReference>
<dbReference type="SMART" id="SM00512">
    <property type="entry name" value="Skp1"/>
    <property type="match status" value="1"/>
</dbReference>
<evidence type="ECO:0000313" key="6">
    <source>
        <dbReference type="EMBL" id="CAF3826741.1"/>
    </source>
</evidence>
<feature type="region of interest" description="Disordered" evidence="3">
    <location>
        <begin position="1"/>
        <end position="34"/>
    </location>
</feature>
<comment type="caution">
    <text evidence="6">The sequence shown here is derived from an EMBL/GenBank/DDBJ whole genome shotgun (WGS) entry which is preliminary data.</text>
</comment>
<dbReference type="InterPro" id="IPR036296">
    <property type="entry name" value="SKP1-like_dim_sf"/>
</dbReference>
<dbReference type="PANTHER" id="PTHR11165">
    <property type="entry name" value="SKP1"/>
    <property type="match status" value="1"/>
</dbReference>
<evidence type="ECO:0000313" key="7">
    <source>
        <dbReference type="Proteomes" id="UP000676336"/>
    </source>
</evidence>
<feature type="compositionally biased region" description="Low complexity" evidence="3">
    <location>
        <begin position="1"/>
        <end position="23"/>
    </location>
</feature>
<name>A0A8S2JXX2_9BILA</name>
<evidence type="ECO:0000259" key="5">
    <source>
        <dbReference type="Pfam" id="PF03931"/>
    </source>
</evidence>
<comment type="similarity">
    <text evidence="1">Belongs to the SKP1 family.</text>
</comment>
<dbReference type="SUPFAM" id="SSF54695">
    <property type="entry name" value="POZ domain"/>
    <property type="match status" value="1"/>
</dbReference>
<dbReference type="Proteomes" id="UP000676336">
    <property type="component" value="Unassembled WGS sequence"/>
</dbReference>
<feature type="compositionally biased region" description="Polar residues" evidence="3">
    <location>
        <begin position="190"/>
        <end position="208"/>
    </location>
</feature>
<feature type="domain" description="SKP1 component dimerisation" evidence="4">
    <location>
        <begin position="147"/>
        <end position="178"/>
    </location>
</feature>
<dbReference type="CDD" id="cd18322">
    <property type="entry name" value="BTB_POZ_SKP1"/>
    <property type="match status" value="1"/>
</dbReference>
<proteinExistence type="inferred from homology"/>
<evidence type="ECO:0000256" key="1">
    <source>
        <dbReference type="ARBA" id="ARBA00009993"/>
    </source>
</evidence>
<dbReference type="InterPro" id="IPR016072">
    <property type="entry name" value="Skp1_comp_dimer"/>
</dbReference>
<organism evidence="6 7">
    <name type="scientific">Rotaria magnacalcarata</name>
    <dbReference type="NCBI Taxonomy" id="392030"/>
    <lineage>
        <taxon>Eukaryota</taxon>
        <taxon>Metazoa</taxon>
        <taxon>Spiralia</taxon>
        <taxon>Gnathifera</taxon>
        <taxon>Rotifera</taxon>
        <taxon>Eurotatoria</taxon>
        <taxon>Bdelloidea</taxon>
        <taxon>Philodinida</taxon>
        <taxon>Philodinidae</taxon>
        <taxon>Rotaria</taxon>
    </lineage>
</organism>
<evidence type="ECO:0000256" key="2">
    <source>
        <dbReference type="ARBA" id="ARBA00022786"/>
    </source>
</evidence>
<feature type="region of interest" description="Disordered" evidence="3">
    <location>
        <begin position="82"/>
        <end position="107"/>
    </location>
</feature>
<protein>
    <recommendedName>
        <fullName evidence="8">S-phase kinase-associated protein 1</fullName>
    </recommendedName>
</protein>
<dbReference type="InterPro" id="IPR011333">
    <property type="entry name" value="SKP1/BTB/POZ_sf"/>
</dbReference>
<sequence>MATTTDSSNTSATTTTENATSKTIKIQSNDGETHEIDQGVVEQSSTIKTLSDLMDLGDVPIPLPNVKGSILTPIVEFCNYHKNDPKPEPLDDDDDDDPNKDIYEPKRSDDICEWDQNFIKRFTVQEGTLFDIIMASISCAANYLGIKTLLAVGCKTIANMVRGKASSEVREMFNISYDPPGEGLNAPNAIESQAGTVPTTQDTSATGPSPQPDPMN</sequence>
<dbReference type="InterPro" id="IPR016073">
    <property type="entry name" value="Skp1_comp_POZ"/>
</dbReference>
<feature type="region of interest" description="Disordered" evidence="3">
    <location>
        <begin position="180"/>
        <end position="216"/>
    </location>
</feature>
<evidence type="ECO:0000259" key="4">
    <source>
        <dbReference type="Pfam" id="PF01466"/>
    </source>
</evidence>